<dbReference type="InterPro" id="IPR050932">
    <property type="entry name" value="TM2D1-3-like"/>
</dbReference>
<feature type="domain" description="TM2" evidence="6">
    <location>
        <begin position="18"/>
        <end position="60"/>
    </location>
</feature>
<organism evidence="7 8">
    <name type="scientific">Leptolyngbya cf. ectocarpi LEGE 11479</name>
    <dbReference type="NCBI Taxonomy" id="1828722"/>
    <lineage>
        <taxon>Bacteria</taxon>
        <taxon>Bacillati</taxon>
        <taxon>Cyanobacteriota</taxon>
        <taxon>Cyanophyceae</taxon>
        <taxon>Leptolyngbyales</taxon>
        <taxon>Leptolyngbyaceae</taxon>
        <taxon>Leptolyngbya group</taxon>
        <taxon>Leptolyngbya</taxon>
    </lineage>
</organism>
<evidence type="ECO:0000256" key="4">
    <source>
        <dbReference type="ARBA" id="ARBA00023136"/>
    </source>
</evidence>
<dbReference type="AlphaFoldDB" id="A0A929FAN9"/>
<evidence type="ECO:0000259" key="6">
    <source>
        <dbReference type="Pfam" id="PF05154"/>
    </source>
</evidence>
<keyword evidence="4 5" id="KW-0472">Membrane</keyword>
<keyword evidence="8" id="KW-1185">Reference proteome</keyword>
<name>A0A929FAN9_LEPEC</name>
<evidence type="ECO:0000313" key="7">
    <source>
        <dbReference type="EMBL" id="MBE9068093.1"/>
    </source>
</evidence>
<comment type="caution">
    <text evidence="7">The sequence shown here is derived from an EMBL/GenBank/DDBJ whole genome shotgun (WGS) entry which is preliminary data.</text>
</comment>
<feature type="transmembrane region" description="Helical" evidence="5">
    <location>
        <begin position="18"/>
        <end position="36"/>
    </location>
</feature>
<evidence type="ECO:0000256" key="5">
    <source>
        <dbReference type="SAM" id="Phobius"/>
    </source>
</evidence>
<proteinExistence type="predicted"/>
<dbReference type="GO" id="GO:0016020">
    <property type="term" value="C:membrane"/>
    <property type="evidence" value="ECO:0007669"/>
    <property type="project" value="UniProtKB-SubCell"/>
</dbReference>
<dbReference type="Pfam" id="PF05154">
    <property type="entry name" value="TM2"/>
    <property type="match status" value="1"/>
</dbReference>
<evidence type="ECO:0000313" key="8">
    <source>
        <dbReference type="Proteomes" id="UP000615026"/>
    </source>
</evidence>
<reference evidence="7" key="1">
    <citation type="submission" date="2020-10" db="EMBL/GenBank/DDBJ databases">
        <authorList>
            <person name="Castelo-Branco R."/>
            <person name="Eusebio N."/>
            <person name="Adriana R."/>
            <person name="Vieira A."/>
            <person name="Brugerolle De Fraissinette N."/>
            <person name="Rezende De Castro R."/>
            <person name="Schneider M.P."/>
            <person name="Vasconcelos V."/>
            <person name="Leao P.N."/>
        </authorList>
    </citation>
    <scope>NUCLEOTIDE SEQUENCE</scope>
    <source>
        <strain evidence="7">LEGE 11479</strain>
    </source>
</reference>
<dbReference type="Proteomes" id="UP000615026">
    <property type="component" value="Unassembled WGS sequence"/>
</dbReference>
<protein>
    <submittedName>
        <fullName evidence="7">TM2 domain-containing protein</fullName>
    </submittedName>
</protein>
<dbReference type="EMBL" id="JADEXP010000141">
    <property type="protein sequence ID" value="MBE9068093.1"/>
    <property type="molecule type" value="Genomic_DNA"/>
</dbReference>
<feature type="transmembrane region" description="Helical" evidence="5">
    <location>
        <begin position="42"/>
        <end position="63"/>
    </location>
</feature>
<evidence type="ECO:0000256" key="3">
    <source>
        <dbReference type="ARBA" id="ARBA00022989"/>
    </source>
</evidence>
<evidence type="ECO:0000256" key="2">
    <source>
        <dbReference type="ARBA" id="ARBA00022692"/>
    </source>
</evidence>
<dbReference type="PANTHER" id="PTHR21016">
    <property type="entry name" value="BETA-AMYLOID BINDING PROTEIN-RELATED"/>
    <property type="match status" value="1"/>
</dbReference>
<dbReference type="RefSeq" id="WP_193994044.1">
    <property type="nucleotide sequence ID" value="NZ_JADEXP010000141.1"/>
</dbReference>
<dbReference type="PANTHER" id="PTHR21016:SF25">
    <property type="entry name" value="TM2 DOMAIN-CONTAINING PROTEIN DDB_G0277895-RELATED"/>
    <property type="match status" value="1"/>
</dbReference>
<gene>
    <name evidence="7" type="ORF">IQ260_15685</name>
</gene>
<dbReference type="InterPro" id="IPR007829">
    <property type="entry name" value="TM2"/>
</dbReference>
<accession>A0A929FAN9</accession>
<keyword evidence="3 5" id="KW-1133">Transmembrane helix</keyword>
<comment type="subcellular location">
    <subcellularLocation>
        <location evidence="1">Membrane</location>
        <topology evidence="1">Multi-pass membrane protein</topology>
    </subcellularLocation>
</comment>
<evidence type="ECO:0000256" key="1">
    <source>
        <dbReference type="ARBA" id="ARBA00004141"/>
    </source>
</evidence>
<sequence length="160" mass="17533">MSAIVPPQKVQERKRASYLLWLGILLGIGGLHRLYNGKYVSGILWLCTYGLFGVGQLVDLLLISDMAEHRQLQLSGGRPAKFDPQPTVAAEVSKDALMVKLLQLAKLHGGQITVTQAVMETGQSFDSIEKELKTMVKSGYADVTNRPGSGVVVYEFPELM</sequence>
<keyword evidence="2 5" id="KW-0812">Transmembrane</keyword>